<evidence type="ECO:0000256" key="3">
    <source>
        <dbReference type="ARBA" id="ARBA00022452"/>
    </source>
</evidence>
<comment type="caution">
    <text evidence="10">The sequence shown here is derived from an EMBL/GenBank/DDBJ whole genome shotgun (WGS) entry which is preliminary data.</text>
</comment>
<gene>
    <name evidence="10" type="ORF">AACH06_12535</name>
</gene>
<evidence type="ECO:0000256" key="6">
    <source>
        <dbReference type="ARBA" id="ARBA00023136"/>
    </source>
</evidence>
<dbReference type="Proteomes" id="UP001371218">
    <property type="component" value="Unassembled WGS sequence"/>
</dbReference>
<reference evidence="10 11" key="1">
    <citation type="submission" date="2024-04" db="EMBL/GenBank/DDBJ databases">
        <title>Novel species of the genus Ideonella isolated from streams.</title>
        <authorList>
            <person name="Lu H."/>
        </authorList>
    </citation>
    <scope>NUCLEOTIDE SEQUENCE [LARGE SCALE GENOMIC DNA]</scope>
    <source>
        <strain evidence="10 11">DXS29W</strain>
    </source>
</reference>
<dbReference type="SUPFAM" id="SSF56954">
    <property type="entry name" value="Outer membrane efflux proteins (OEP)"/>
    <property type="match status" value="1"/>
</dbReference>
<dbReference type="EMBL" id="JBBUTG010000006">
    <property type="protein sequence ID" value="MEK8031647.1"/>
    <property type="molecule type" value="Genomic_DNA"/>
</dbReference>
<evidence type="ECO:0000256" key="2">
    <source>
        <dbReference type="ARBA" id="ARBA00007613"/>
    </source>
</evidence>
<evidence type="ECO:0000256" key="8">
    <source>
        <dbReference type="ARBA" id="ARBA00023288"/>
    </source>
</evidence>
<sequence length="487" mass="51620">MLRLPRLPWPGLGQTGLTLLVALASAAVLLTGCATPGEPTPRLSETTPAAVGLADSATAAVSARWWAQLGDEQLTRLVDQALRDQPSLALAQARVARAQSAAQITEAADGPQAQLSVDAARQRYTENGLVPPPIAGSIRNTGTIQAGFSWSPDWYGQQAAALQASLGQARAAQADAALAANALATQVTRGYVALTRLLAQRDVAERTLAQREELRQLTQQRVSAGLDTQVELVQADSALPDTRAQIEALDEQIALARHQLAALSGQAPNALDTLSPSMDRLAMPMLPTSLGADLLGRRPDVVAARWRVEAATQEAKVARTQFYPNINLTAFVGLNAIGLDQVLDGGSRQYGVAPALRLPLFDGGRLRAQFKGREADVNAAVAQYNAAVIDAVRESSDAISSLQSLARQRQAQGEALAGAQKAHELAMQRYRAGLGSYLIVLNTESQWLAQRRQAVDLRAREMDTGVALMKALGGGWMDDAPVIAAAH</sequence>
<comment type="similarity">
    <text evidence="2 9">Belongs to the outer membrane factor (OMF) (TC 1.B.17) family.</text>
</comment>
<keyword evidence="7 9" id="KW-0564">Palmitate</keyword>
<evidence type="ECO:0000313" key="10">
    <source>
        <dbReference type="EMBL" id="MEK8031647.1"/>
    </source>
</evidence>
<evidence type="ECO:0000256" key="5">
    <source>
        <dbReference type="ARBA" id="ARBA00022729"/>
    </source>
</evidence>
<dbReference type="PANTHER" id="PTHR30203:SF20">
    <property type="entry name" value="MULTIDRUG RESISTANCE OUTER MEMBRANE PROTEIN MDTP-RELATED"/>
    <property type="match status" value="1"/>
</dbReference>
<accession>A0ABU9BNX6</accession>
<protein>
    <submittedName>
        <fullName evidence="10">Efflux transporter outer membrane subunit</fullName>
    </submittedName>
</protein>
<keyword evidence="11" id="KW-1185">Reference proteome</keyword>
<name>A0ABU9BNX6_9BURK</name>
<keyword evidence="6 9" id="KW-0472">Membrane</keyword>
<evidence type="ECO:0000313" key="11">
    <source>
        <dbReference type="Proteomes" id="UP001371218"/>
    </source>
</evidence>
<dbReference type="InterPro" id="IPR010131">
    <property type="entry name" value="MdtP/NodT-like"/>
</dbReference>
<evidence type="ECO:0000256" key="7">
    <source>
        <dbReference type="ARBA" id="ARBA00023139"/>
    </source>
</evidence>
<keyword evidence="4 9" id="KW-0812">Transmembrane</keyword>
<organism evidence="10 11">
    <name type="scientific">Ideonella lacteola</name>
    <dbReference type="NCBI Taxonomy" id="2984193"/>
    <lineage>
        <taxon>Bacteria</taxon>
        <taxon>Pseudomonadati</taxon>
        <taxon>Pseudomonadota</taxon>
        <taxon>Betaproteobacteria</taxon>
        <taxon>Burkholderiales</taxon>
        <taxon>Sphaerotilaceae</taxon>
        <taxon>Ideonella</taxon>
    </lineage>
</organism>
<evidence type="ECO:0000256" key="4">
    <source>
        <dbReference type="ARBA" id="ARBA00022692"/>
    </source>
</evidence>
<dbReference type="Gene3D" id="1.20.1600.10">
    <property type="entry name" value="Outer membrane efflux proteins (OEP)"/>
    <property type="match status" value="1"/>
</dbReference>
<keyword evidence="5" id="KW-0732">Signal</keyword>
<dbReference type="InterPro" id="IPR003423">
    <property type="entry name" value="OMP_efflux"/>
</dbReference>
<dbReference type="PROSITE" id="PS51257">
    <property type="entry name" value="PROKAR_LIPOPROTEIN"/>
    <property type="match status" value="1"/>
</dbReference>
<proteinExistence type="inferred from homology"/>
<dbReference type="Gene3D" id="2.20.200.10">
    <property type="entry name" value="Outer membrane efflux proteins (OEP)"/>
    <property type="match status" value="1"/>
</dbReference>
<dbReference type="PANTHER" id="PTHR30203">
    <property type="entry name" value="OUTER MEMBRANE CATION EFFLUX PROTEIN"/>
    <property type="match status" value="1"/>
</dbReference>
<evidence type="ECO:0000256" key="1">
    <source>
        <dbReference type="ARBA" id="ARBA00004370"/>
    </source>
</evidence>
<evidence type="ECO:0000256" key="9">
    <source>
        <dbReference type="RuleBase" id="RU362097"/>
    </source>
</evidence>
<keyword evidence="3 9" id="KW-1134">Transmembrane beta strand</keyword>
<keyword evidence="8 9" id="KW-0449">Lipoprotein</keyword>
<comment type="subcellular location">
    <subcellularLocation>
        <location evidence="9">Cell membrane</location>
        <topology evidence="9">Lipid-anchor</topology>
    </subcellularLocation>
    <subcellularLocation>
        <location evidence="1">Membrane</location>
    </subcellularLocation>
</comment>
<dbReference type="Pfam" id="PF02321">
    <property type="entry name" value="OEP"/>
    <property type="match status" value="2"/>
</dbReference>
<dbReference type="NCBIfam" id="TIGR01845">
    <property type="entry name" value="outer_NodT"/>
    <property type="match status" value="1"/>
</dbReference>